<dbReference type="RefSeq" id="WP_162050791.1">
    <property type="nucleotide sequence ID" value="NZ_AP019011.1"/>
</dbReference>
<evidence type="ECO:0000313" key="1">
    <source>
        <dbReference type="EMBL" id="BBU68417.1"/>
    </source>
</evidence>
<gene>
    <name evidence="1" type="ORF">ICHIAU1_07000</name>
</gene>
<sequence>MSTSVSRQTYITGALLSLLLSFAPDYLQAAQAITAQGIGASCADALRQAKSLAIEQVAGSFVNSQRTLRNDSTIEESLSEYTAGVVTKFNVLESDGASPCKVTIQAELDINRTLVTAAPVTDKGIDLGHVGSLIENRSAGTAIMKSLVDRPDQFRVDISKVTFTQKTNATQIDAQIERISYTEQWANDLQALLSVQTKPRIYEKPSLAKALLTLVTLPITLPITMITAPFTSKSQADTPQNPEGSLCFKQAENFSQLNCYEGPLAFELTTQLSDMSIRPVLKDDAGNPHHLPNKKQISLISTYFSPVPLQGQNSNERRQKFLVISPAGLPFKESIHISERLMTPGFTLGFNVTGGARR</sequence>
<dbReference type="EMBL" id="AP022345">
    <property type="protein sequence ID" value="BBU68417.1"/>
    <property type="molecule type" value="Genomic_DNA"/>
</dbReference>
<dbReference type="Proteomes" id="UP000463961">
    <property type="component" value="Chromosome"/>
</dbReference>
<name>A0A679I7P4_9RHOO</name>
<protein>
    <submittedName>
        <fullName evidence="1">Uncharacterized protein</fullName>
    </submittedName>
</protein>
<dbReference type="AlphaFoldDB" id="A0A679I7P4"/>
<reference evidence="2" key="1">
    <citation type="submission" date="2020-01" db="EMBL/GenBank/DDBJ databases">
        <title>Phosphoaccumulans saitamaens gen. nov., sp. nov., a polyphosphate accumulating bacterium isolated from surface river water.</title>
        <authorList>
            <person name="Watanabe K."/>
            <person name="Suda W."/>
        </authorList>
    </citation>
    <scope>NUCLEOTIDE SEQUENCE [LARGE SCALE GENOMIC DNA]</scope>
    <source>
        <strain evidence="2">ICHIAU1</strain>
    </source>
</reference>
<accession>A0A679I7P4</accession>
<keyword evidence="2" id="KW-1185">Reference proteome</keyword>
<proteinExistence type="predicted"/>
<organism evidence="1 2">
    <name type="scientific">Fluviibacter phosphoraccumulans</name>
    <dbReference type="NCBI Taxonomy" id="1751046"/>
    <lineage>
        <taxon>Bacteria</taxon>
        <taxon>Pseudomonadati</taxon>
        <taxon>Pseudomonadota</taxon>
        <taxon>Betaproteobacteria</taxon>
        <taxon>Rhodocyclales</taxon>
        <taxon>Fluviibacteraceae</taxon>
        <taxon>Fluviibacter</taxon>
    </lineage>
</organism>
<evidence type="ECO:0000313" key="2">
    <source>
        <dbReference type="Proteomes" id="UP000463961"/>
    </source>
</evidence>